<feature type="non-terminal residue" evidence="2">
    <location>
        <position position="1"/>
    </location>
</feature>
<name>A0A4Y2DDM2_ARAVE</name>
<dbReference type="OrthoDB" id="10666605at2759"/>
<accession>A0A4Y2DDM2</accession>
<dbReference type="Proteomes" id="UP000499080">
    <property type="component" value="Unassembled WGS sequence"/>
</dbReference>
<reference evidence="2 3" key="1">
    <citation type="journal article" date="2019" name="Sci. Rep.">
        <title>Orb-weaving spider Araneus ventricosus genome elucidates the spidroin gene catalogue.</title>
        <authorList>
            <person name="Kono N."/>
            <person name="Nakamura H."/>
            <person name="Ohtoshi R."/>
            <person name="Moran D.A.P."/>
            <person name="Shinohara A."/>
            <person name="Yoshida Y."/>
            <person name="Fujiwara M."/>
            <person name="Mori M."/>
            <person name="Tomita M."/>
            <person name="Arakawa K."/>
        </authorList>
    </citation>
    <scope>NUCLEOTIDE SEQUENCE [LARGE SCALE GENOMIC DNA]</scope>
</reference>
<proteinExistence type="predicted"/>
<gene>
    <name evidence="2" type="ORF">AVEN_148181_1</name>
</gene>
<dbReference type="InterPro" id="IPR054092">
    <property type="entry name" value="Cep192-like_D6"/>
</dbReference>
<comment type="caution">
    <text evidence="2">The sequence shown here is derived from an EMBL/GenBank/DDBJ whole genome shotgun (WGS) entry which is preliminary data.</text>
</comment>
<dbReference type="SUPFAM" id="SSF49354">
    <property type="entry name" value="PapD-like"/>
    <property type="match status" value="1"/>
</dbReference>
<dbReference type="AlphaFoldDB" id="A0A4Y2DDM2"/>
<feature type="domain" description="Cep192-like" evidence="1">
    <location>
        <begin position="116"/>
        <end position="208"/>
    </location>
</feature>
<dbReference type="Pfam" id="PF22076">
    <property type="entry name" value="Cep192_D6"/>
    <property type="match status" value="1"/>
</dbReference>
<protein>
    <recommendedName>
        <fullName evidence="1">Cep192-like domain-containing protein</fullName>
    </recommendedName>
</protein>
<evidence type="ECO:0000313" key="2">
    <source>
        <dbReference type="EMBL" id="GBM13655.1"/>
    </source>
</evidence>
<evidence type="ECO:0000259" key="1">
    <source>
        <dbReference type="Pfam" id="PF22076"/>
    </source>
</evidence>
<keyword evidence="3" id="KW-1185">Reference proteome</keyword>
<sequence length="278" mass="30890">STYISKINISSLFSSSIKKYLIHLNIIEQDGSYTQLTFGALSVLDNTYSSTMGNSTLFRRVTAGSEYAYSPPVKDFTVDTLNRLSMPNSPIVYPNPCSLFAPKIDEYVPEKEDSSRHWTVKPELLTIDSASKDNRILLINLSKQDLKFKIECAIDVISVSPVSGIVSAKGQIGLRICIIPFSYGKLCENYKGYIKVICDGTEKSVLVIVLKDQKKVRDSFNASESNRNLEQLQDMPLEGSTADKTVINSASIFIKNICEFPKEIILNTTAPEKVSGEF</sequence>
<organism evidence="2 3">
    <name type="scientific">Araneus ventricosus</name>
    <name type="common">Orbweaver spider</name>
    <name type="synonym">Epeira ventricosa</name>
    <dbReference type="NCBI Taxonomy" id="182803"/>
    <lineage>
        <taxon>Eukaryota</taxon>
        <taxon>Metazoa</taxon>
        <taxon>Ecdysozoa</taxon>
        <taxon>Arthropoda</taxon>
        <taxon>Chelicerata</taxon>
        <taxon>Arachnida</taxon>
        <taxon>Araneae</taxon>
        <taxon>Araneomorphae</taxon>
        <taxon>Entelegynae</taxon>
        <taxon>Araneoidea</taxon>
        <taxon>Araneidae</taxon>
        <taxon>Araneus</taxon>
    </lineage>
</organism>
<dbReference type="EMBL" id="BGPR01000332">
    <property type="protein sequence ID" value="GBM13655.1"/>
    <property type="molecule type" value="Genomic_DNA"/>
</dbReference>
<evidence type="ECO:0000313" key="3">
    <source>
        <dbReference type="Proteomes" id="UP000499080"/>
    </source>
</evidence>
<dbReference type="InterPro" id="IPR008962">
    <property type="entry name" value="PapD-like_sf"/>
</dbReference>